<evidence type="ECO:0000313" key="2">
    <source>
        <dbReference type="EMBL" id="CAE7447140.1"/>
    </source>
</evidence>
<dbReference type="OrthoDB" id="409243at2759"/>
<gene>
    <name evidence="2" type="primary">mycA</name>
    <name evidence="2" type="ORF">SNEC2469_LOCUS12341</name>
</gene>
<feature type="transmembrane region" description="Helical" evidence="1">
    <location>
        <begin position="192"/>
        <end position="212"/>
    </location>
</feature>
<proteinExistence type="predicted"/>
<dbReference type="AlphaFoldDB" id="A0A812RN40"/>
<dbReference type="SUPFAM" id="SSF103473">
    <property type="entry name" value="MFS general substrate transporter"/>
    <property type="match status" value="1"/>
</dbReference>
<protein>
    <submittedName>
        <fullName evidence="2">MycA protein</fullName>
    </submittedName>
</protein>
<keyword evidence="1" id="KW-0472">Membrane</keyword>
<keyword evidence="1" id="KW-1133">Transmembrane helix</keyword>
<organism evidence="2 3">
    <name type="scientific">Symbiodinium necroappetens</name>
    <dbReference type="NCBI Taxonomy" id="1628268"/>
    <lineage>
        <taxon>Eukaryota</taxon>
        <taxon>Sar</taxon>
        <taxon>Alveolata</taxon>
        <taxon>Dinophyceae</taxon>
        <taxon>Suessiales</taxon>
        <taxon>Symbiodiniaceae</taxon>
        <taxon>Symbiodinium</taxon>
    </lineage>
</organism>
<dbReference type="Gene3D" id="1.20.1250.20">
    <property type="entry name" value="MFS general substrate transporter like domains"/>
    <property type="match status" value="1"/>
</dbReference>
<keyword evidence="3" id="KW-1185">Reference proteome</keyword>
<feature type="transmembrane region" description="Helical" evidence="1">
    <location>
        <begin position="312"/>
        <end position="331"/>
    </location>
</feature>
<dbReference type="EMBL" id="CAJNJA010019553">
    <property type="protein sequence ID" value="CAE7447140.1"/>
    <property type="molecule type" value="Genomic_DNA"/>
</dbReference>
<feature type="transmembrane region" description="Helical" evidence="1">
    <location>
        <begin position="337"/>
        <end position="357"/>
    </location>
</feature>
<sequence length="441" mass="49354">MAEASRSYEMGSPTRDNDRSVLLQEEQPVQDPPPVKSLLLAFLIMFQGYGVMNGNPQHALKMKLDLAPDQAGAFQDATASFQLSKLLMRVLQISLLVFMQPNGIVYLSYVVMFVAVLVPVFLVWCADMTDLSVVYLQYTLGGIAIGLFEGTFLSVISVLGKNTKTFAIMGAPLGFAVHNILLGTFQQWGMPVVVYYVYSAICLPFAMVIFYYKAPPAEANSQGKGCQVFLRSLQQPKEWLPAMIPWFIAKFLGNFVMEDAFPLLFNTFNTARVPIFGPDSTSPTIPFQYYTAWYWFVLMALGDTLSRRVPQYLSLSSWQSWACWIVVSIILCIGGEALNFLLLAIVTGLAAFLAYFGNGLIYGLSAKFIDAHIPAQHRYTAYNLWCFCGDLGGYAGQSSLSVHIAKQVCEGRHYTYVCHQKAFSWDTAREWPGMDWPSRFF</sequence>
<name>A0A812RN40_9DINO</name>
<feature type="transmembrane region" description="Helical" evidence="1">
    <location>
        <begin position="166"/>
        <end position="186"/>
    </location>
</feature>
<evidence type="ECO:0000256" key="1">
    <source>
        <dbReference type="SAM" id="Phobius"/>
    </source>
</evidence>
<reference evidence="2" key="1">
    <citation type="submission" date="2021-02" db="EMBL/GenBank/DDBJ databases">
        <authorList>
            <person name="Dougan E. K."/>
            <person name="Rhodes N."/>
            <person name="Thang M."/>
            <person name="Chan C."/>
        </authorList>
    </citation>
    <scope>NUCLEOTIDE SEQUENCE</scope>
</reference>
<feature type="transmembrane region" description="Helical" evidence="1">
    <location>
        <begin position="136"/>
        <end position="159"/>
    </location>
</feature>
<dbReference type="InterPro" id="IPR036259">
    <property type="entry name" value="MFS_trans_sf"/>
</dbReference>
<feature type="transmembrane region" description="Helical" evidence="1">
    <location>
        <begin position="104"/>
        <end position="124"/>
    </location>
</feature>
<keyword evidence="1" id="KW-0812">Transmembrane</keyword>
<accession>A0A812RN40</accession>
<evidence type="ECO:0000313" key="3">
    <source>
        <dbReference type="Proteomes" id="UP000601435"/>
    </source>
</evidence>
<dbReference type="Proteomes" id="UP000601435">
    <property type="component" value="Unassembled WGS sequence"/>
</dbReference>
<comment type="caution">
    <text evidence="2">The sequence shown here is derived from an EMBL/GenBank/DDBJ whole genome shotgun (WGS) entry which is preliminary data.</text>
</comment>